<dbReference type="RefSeq" id="WP_006979524.1">
    <property type="nucleotide sequence ID" value="NZ_ABVL01000005.1"/>
</dbReference>
<gene>
    <name evidence="3" type="ORF">CfE428DRAFT_2199</name>
</gene>
<name>B4CZW1_9BACT</name>
<comment type="caution">
    <text evidence="3">The sequence shown here is derived from an EMBL/GenBank/DDBJ whole genome shotgun (WGS) entry which is preliminary data.</text>
</comment>
<keyword evidence="4" id="KW-1185">Reference proteome</keyword>
<accession>B4CZW1</accession>
<evidence type="ECO:0000256" key="2">
    <source>
        <dbReference type="SAM" id="SignalP"/>
    </source>
</evidence>
<evidence type="ECO:0008006" key="5">
    <source>
        <dbReference type="Google" id="ProtNLM"/>
    </source>
</evidence>
<evidence type="ECO:0000313" key="3">
    <source>
        <dbReference type="EMBL" id="EDY20275.1"/>
    </source>
</evidence>
<dbReference type="SUPFAM" id="SSF56935">
    <property type="entry name" value="Porins"/>
    <property type="match status" value="1"/>
</dbReference>
<dbReference type="InParanoid" id="B4CZW1"/>
<proteinExistence type="predicted"/>
<organism evidence="3 4">
    <name type="scientific">Chthoniobacter flavus Ellin428</name>
    <dbReference type="NCBI Taxonomy" id="497964"/>
    <lineage>
        <taxon>Bacteria</taxon>
        <taxon>Pseudomonadati</taxon>
        <taxon>Verrucomicrobiota</taxon>
        <taxon>Spartobacteria</taxon>
        <taxon>Chthoniobacterales</taxon>
        <taxon>Chthoniobacteraceae</taxon>
        <taxon>Chthoniobacter</taxon>
    </lineage>
</organism>
<reference evidence="3 4" key="1">
    <citation type="journal article" date="2011" name="J. Bacteriol.">
        <title>Genome sequence of Chthoniobacter flavus Ellin428, an aerobic heterotrophic soil bacterium.</title>
        <authorList>
            <person name="Kant R."/>
            <person name="van Passel M.W."/>
            <person name="Palva A."/>
            <person name="Lucas S."/>
            <person name="Lapidus A."/>
            <person name="Glavina Del Rio T."/>
            <person name="Dalin E."/>
            <person name="Tice H."/>
            <person name="Bruce D."/>
            <person name="Goodwin L."/>
            <person name="Pitluck S."/>
            <person name="Larimer F.W."/>
            <person name="Land M.L."/>
            <person name="Hauser L."/>
            <person name="Sangwan P."/>
            <person name="de Vos W.M."/>
            <person name="Janssen P.H."/>
            <person name="Smidt H."/>
        </authorList>
    </citation>
    <scope>NUCLEOTIDE SEQUENCE [LARGE SCALE GENOMIC DNA]</scope>
    <source>
        <strain evidence="3 4">Ellin428</strain>
    </source>
</reference>
<sequence length="594" mass="66523" precursor="true">MRRQSKRGPGFHRAPVRQLHTPRRFTIARTAGIFCLAIFSTPVFAQQDAAPSRPQFRTGQPASVATADGYPASGPGYTGTQGLTQVPNGSFQPDRLGVSQATLFRNTTFPYGPLVTLPDVGPSVRSESITGDFKISLPNVSGGLPWAQQGFQPQDADLKIGPLYLKLRALEAAVLSSDNINLTPDHRESDTIAYVGATIEAVAQLTEGLSVTTAGTFVYLPTEGKAGIAGFGLSDIYNFGWLSGPLVRAQVQWQTMIGGWNVVFADDFQIQHALYSDDFRSDDVLFQGADFNNQQVAGRYILRPDRNFIFDNAGANNNDNHNRNLRDDTLVYSNTVSVGTERLLPGAIRLSANVYHENLWYNQGNRGQPALRDAATVVLQDVNENTRFKPYFIYQAFSTDEFDSLQHIFLLGFRGPITDQLQLWAEGGYFTGGFSSNDNGALWRIQLDHTAGPYTQESVFYSREFNYFHDEIDDIFGYNLHQILGPKLDSDFYAYQTRAEYLFHDGTLTDEQWRLGLRFTYAVGPKTTLRLTGEYDTGEFDNTVAWMGRAEVGYNFSDTLLLQLLYQYQQSKSDSFSRNYSENLIYVSLTKYFR</sequence>
<feature type="chain" id="PRO_5002800276" description="TIGR03016 family PEP-CTERM system-associated outer membrane protein" evidence="2">
    <location>
        <begin position="46"/>
        <end position="594"/>
    </location>
</feature>
<feature type="signal peptide" evidence="2">
    <location>
        <begin position="1"/>
        <end position="45"/>
    </location>
</feature>
<feature type="region of interest" description="Disordered" evidence="1">
    <location>
        <begin position="50"/>
        <end position="89"/>
    </location>
</feature>
<feature type="compositionally biased region" description="Polar residues" evidence="1">
    <location>
        <begin position="78"/>
        <end position="89"/>
    </location>
</feature>
<keyword evidence="2" id="KW-0732">Signal</keyword>
<dbReference type="STRING" id="497964.CfE428DRAFT_2199"/>
<protein>
    <recommendedName>
        <fullName evidence="5">TIGR03016 family PEP-CTERM system-associated outer membrane protein</fullName>
    </recommendedName>
</protein>
<evidence type="ECO:0000256" key="1">
    <source>
        <dbReference type="SAM" id="MobiDB-lite"/>
    </source>
</evidence>
<evidence type="ECO:0000313" key="4">
    <source>
        <dbReference type="Proteomes" id="UP000005824"/>
    </source>
</evidence>
<dbReference type="AlphaFoldDB" id="B4CZW1"/>
<dbReference type="eggNOG" id="ENOG502ZBYP">
    <property type="taxonomic scope" value="Bacteria"/>
</dbReference>
<dbReference type="EMBL" id="ABVL01000005">
    <property type="protein sequence ID" value="EDY20275.1"/>
    <property type="molecule type" value="Genomic_DNA"/>
</dbReference>
<dbReference type="Proteomes" id="UP000005824">
    <property type="component" value="Unassembled WGS sequence"/>
</dbReference>